<name>A0A7M5UKI6_9CNID</name>
<dbReference type="InterPro" id="IPR008979">
    <property type="entry name" value="Galactose-bd-like_sf"/>
</dbReference>
<proteinExistence type="predicted"/>
<dbReference type="Pfam" id="PF00754">
    <property type="entry name" value="F5_F8_type_C"/>
    <property type="match status" value="2"/>
</dbReference>
<reference evidence="3" key="1">
    <citation type="submission" date="2021-01" db="UniProtKB">
        <authorList>
            <consortium name="EnsemblMetazoa"/>
        </authorList>
    </citation>
    <scope>IDENTIFICATION</scope>
</reference>
<dbReference type="GeneID" id="136805298"/>
<sequence length="647" mass="73199">MDSRELRIVNDGSVPGAAPEYAQGNPNAPLPLANKSLLLQGEIDHMKMLSSQFKSLLHTEDFSDVTFLVEGRKFYCHKVILSARCEYFRALLFGGMKESNTNEGIPLLETSAASFAVLLEYLYTGIICLKDLKEENVIDLLGLANKYGLLDLQNSIGSYLESRINIKNVSLVYDVSCLYSLHDLRDNCLKFMDHNAVDILETEGFTNLSELAVTTIISRDSFCAPEVKIFKAVAKWIGVNIEEGAGYKHILKIIRLPLISLHDLFHGVRESSLYPSDVILDAIQMKTEYKVNDMPFRGHLEEETNLAQESNGAEVLTGEFKETLFNGEFSLYDLERGFTRHLIGDEEKDGIVIALGRPSIINTIRMLLWDKDQRSYSYVIECSLDNQNWTQLVDYSHYPCRSWQKIQFHPKVVRYIRVLGKSNTVNRYFHLVNFQCLFSNTICEVQNGIIVPTNNVSYILASALLIEGVSRNRNALIDGNTENYDWESGYTCHQIGSGCITIQLAQPYFIGSMRMLLWDCDNREYSYYIEVSTNQRDWVMVVDKRKENCKRWQNMTFEPRIVSFIKIVGTRNTANEVFHVVHFECPSSEPIERVVTQEEIQPQPPQPLLPVVAVSSSPSPQLQSTSRSSSSATEVDSDGGVGGARSS</sequence>
<evidence type="ECO:0000313" key="3">
    <source>
        <dbReference type="EnsemblMetazoa" id="CLYHEMP011488.2"/>
    </source>
</evidence>
<dbReference type="InterPro" id="IPR000210">
    <property type="entry name" value="BTB/POZ_dom"/>
</dbReference>
<organism evidence="3 4">
    <name type="scientific">Clytia hemisphaerica</name>
    <dbReference type="NCBI Taxonomy" id="252671"/>
    <lineage>
        <taxon>Eukaryota</taxon>
        <taxon>Metazoa</taxon>
        <taxon>Cnidaria</taxon>
        <taxon>Hydrozoa</taxon>
        <taxon>Hydroidolina</taxon>
        <taxon>Leptothecata</taxon>
        <taxon>Obeliida</taxon>
        <taxon>Clytiidae</taxon>
        <taxon>Clytia</taxon>
    </lineage>
</organism>
<dbReference type="Proteomes" id="UP000594262">
    <property type="component" value="Unplaced"/>
</dbReference>
<dbReference type="InterPro" id="IPR011333">
    <property type="entry name" value="SKP1/BTB/POZ_sf"/>
</dbReference>
<feature type="region of interest" description="Disordered" evidence="1">
    <location>
        <begin position="596"/>
        <end position="647"/>
    </location>
</feature>
<evidence type="ECO:0000313" key="4">
    <source>
        <dbReference type="Proteomes" id="UP000594262"/>
    </source>
</evidence>
<evidence type="ECO:0000259" key="2">
    <source>
        <dbReference type="PROSITE" id="PS50097"/>
    </source>
</evidence>
<dbReference type="GO" id="GO:0005737">
    <property type="term" value="C:cytoplasm"/>
    <property type="evidence" value="ECO:0007669"/>
    <property type="project" value="TreeGrafter"/>
</dbReference>
<protein>
    <recommendedName>
        <fullName evidence="2">BTB domain-containing protein</fullName>
    </recommendedName>
</protein>
<dbReference type="InterPro" id="IPR052407">
    <property type="entry name" value="BTB_POZ_domain_cont_9"/>
</dbReference>
<feature type="compositionally biased region" description="Low complexity" evidence="1">
    <location>
        <begin position="609"/>
        <end position="631"/>
    </location>
</feature>
<keyword evidence="4" id="KW-1185">Reference proteome</keyword>
<dbReference type="Gene3D" id="1.25.40.420">
    <property type="match status" value="1"/>
</dbReference>
<dbReference type="PANTHER" id="PTHR46306:SF1">
    <property type="entry name" value="BTB_POZ DOMAIN-CONTAINING PROTEIN 9"/>
    <property type="match status" value="1"/>
</dbReference>
<evidence type="ECO:0000256" key="1">
    <source>
        <dbReference type="SAM" id="MobiDB-lite"/>
    </source>
</evidence>
<dbReference type="CDD" id="cd18287">
    <property type="entry name" value="BTB_POZ_BTBD9"/>
    <property type="match status" value="1"/>
</dbReference>
<dbReference type="SMART" id="SM00225">
    <property type="entry name" value="BTB"/>
    <property type="match status" value="1"/>
</dbReference>
<dbReference type="SUPFAM" id="SSF49785">
    <property type="entry name" value="Galactose-binding domain-like"/>
    <property type="match status" value="2"/>
</dbReference>
<dbReference type="PANTHER" id="PTHR46306">
    <property type="entry name" value="BTB/POZ DOMAIN-CONTAINING PROTEIN 9"/>
    <property type="match status" value="1"/>
</dbReference>
<dbReference type="RefSeq" id="XP_066917981.1">
    <property type="nucleotide sequence ID" value="XM_067061880.1"/>
</dbReference>
<dbReference type="Gene3D" id="2.60.120.260">
    <property type="entry name" value="Galactose-binding domain-like"/>
    <property type="match status" value="2"/>
</dbReference>
<dbReference type="OrthoDB" id="9997739at2759"/>
<dbReference type="InterPro" id="IPR011705">
    <property type="entry name" value="BACK"/>
</dbReference>
<dbReference type="FunFam" id="2.60.120.260:FF:000051">
    <property type="entry name" value="BTB/POZ domain-containing protein 9"/>
    <property type="match status" value="1"/>
</dbReference>
<dbReference type="Pfam" id="PF00651">
    <property type="entry name" value="BTB"/>
    <property type="match status" value="1"/>
</dbReference>
<dbReference type="InterPro" id="IPR000421">
    <property type="entry name" value="FA58C"/>
</dbReference>
<accession>A0A7M5UKI6</accession>
<dbReference type="SUPFAM" id="SSF54695">
    <property type="entry name" value="POZ domain"/>
    <property type="match status" value="1"/>
</dbReference>
<dbReference type="AlphaFoldDB" id="A0A7M5UKI6"/>
<feature type="domain" description="BTB" evidence="2">
    <location>
        <begin position="63"/>
        <end position="131"/>
    </location>
</feature>
<dbReference type="SMART" id="SM00875">
    <property type="entry name" value="BACK"/>
    <property type="match status" value="1"/>
</dbReference>
<dbReference type="Pfam" id="PF07707">
    <property type="entry name" value="BACK"/>
    <property type="match status" value="1"/>
</dbReference>
<dbReference type="EnsemblMetazoa" id="CLYHEMT011488.2">
    <property type="protein sequence ID" value="CLYHEMP011488.2"/>
    <property type="gene ID" value="CLYHEMG011488"/>
</dbReference>
<dbReference type="Gene3D" id="3.30.710.10">
    <property type="entry name" value="Potassium Channel Kv1.1, Chain A"/>
    <property type="match status" value="1"/>
</dbReference>
<dbReference type="PROSITE" id="PS50097">
    <property type="entry name" value="BTB"/>
    <property type="match status" value="1"/>
</dbReference>